<dbReference type="GO" id="GO:0015095">
    <property type="term" value="F:magnesium ion transmembrane transporter activity"/>
    <property type="evidence" value="ECO:0007669"/>
    <property type="project" value="InterPro"/>
</dbReference>
<dbReference type="Pfam" id="PF01544">
    <property type="entry name" value="CorA"/>
    <property type="match status" value="1"/>
</dbReference>
<feature type="region of interest" description="Disordered" evidence="1">
    <location>
        <begin position="22"/>
        <end position="46"/>
    </location>
</feature>
<dbReference type="Gene3D" id="1.20.58.340">
    <property type="entry name" value="Magnesium transport protein CorA, transmembrane region"/>
    <property type="match status" value="1"/>
</dbReference>
<dbReference type="GO" id="GO:0010961">
    <property type="term" value="P:intracellular magnesium ion homeostasis"/>
    <property type="evidence" value="ECO:0007669"/>
    <property type="project" value="TreeGrafter"/>
</dbReference>
<dbReference type="AlphaFoldDB" id="F9GDS7"/>
<dbReference type="PANTHER" id="PTHR21535">
    <property type="entry name" value="MAGNESIUM AND COBALT TRANSPORT PROTEIN/MITOCHONDRIAL IMPORT INNER MEMBRANE TRANSLOCASE SUBUNIT TIM8"/>
    <property type="match status" value="1"/>
</dbReference>
<dbReference type="InterPro" id="IPR045861">
    <property type="entry name" value="CorA_cytoplasmic_dom"/>
</dbReference>
<dbReference type="OrthoDB" id="29879at2759"/>
<accession>F9GDS7</accession>
<evidence type="ECO:0000313" key="2">
    <source>
        <dbReference type="EMBL" id="EGU72681.1"/>
    </source>
</evidence>
<dbReference type="GO" id="GO:0000329">
    <property type="term" value="C:fungal-type vacuole membrane"/>
    <property type="evidence" value="ECO:0007669"/>
    <property type="project" value="TreeGrafter"/>
</dbReference>
<dbReference type="PANTHER" id="PTHR21535:SF51">
    <property type="entry name" value="MANGANESE RESISTANCE PROTEIN MNR2"/>
    <property type="match status" value="1"/>
</dbReference>
<comment type="caution">
    <text evidence="2">The sequence shown here is derived from an EMBL/GenBank/DDBJ whole genome shotgun (WGS) entry which is preliminary data.</text>
</comment>
<reference evidence="2" key="1">
    <citation type="journal article" date="2012" name="Mol. Plant Microbe Interact.">
        <title>A highly conserved effector in Fusarium oxysporum is required for full virulence on Arabidopsis.</title>
        <authorList>
            <person name="Thatcher L.F."/>
            <person name="Gardiner D.M."/>
            <person name="Kazan K."/>
            <person name="Manners J."/>
        </authorList>
    </citation>
    <scope>NUCLEOTIDE SEQUENCE [LARGE SCALE GENOMIC DNA]</scope>
    <source>
        <strain evidence="2">Fo5176</strain>
    </source>
</reference>
<feature type="region of interest" description="Disordered" evidence="1">
    <location>
        <begin position="176"/>
        <end position="206"/>
    </location>
</feature>
<dbReference type="STRING" id="660025.F9GDS7"/>
<dbReference type="CDD" id="cd12829">
    <property type="entry name" value="Alr1p-like"/>
    <property type="match status" value="1"/>
</dbReference>
<name>F9GDS7_FUSOF</name>
<organism evidence="2">
    <name type="scientific">Fusarium oxysporum (strain Fo5176)</name>
    <name type="common">Fusarium vascular wilt</name>
    <dbReference type="NCBI Taxonomy" id="660025"/>
    <lineage>
        <taxon>Eukaryota</taxon>
        <taxon>Fungi</taxon>
        <taxon>Dikarya</taxon>
        <taxon>Ascomycota</taxon>
        <taxon>Pezizomycotina</taxon>
        <taxon>Sordariomycetes</taxon>
        <taxon>Hypocreomycetidae</taxon>
        <taxon>Hypocreales</taxon>
        <taxon>Nectriaceae</taxon>
        <taxon>Fusarium</taxon>
        <taxon>Fusarium oxysporum species complex</taxon>
    </lineage>
</organism>
<evidence type="ECO:0000256" key="1">
    <source>
        <dbReference type="SAM" id="MobiDB-lite"/>
    </source>
</evidence>
<feature type="compositionally biased region" description="Polar residues" evidence="1">
    <location>
        <begin position="189"/>
        <end position="205"/>
    </location>
</feature>
<proteinExistence type="predicted"/>
<feature type="non-terminal residue" evidence="2">
    <location>
        <position position="1"/>
    </location>
</feature>
<dbReference type="SUPFAM" id="SSF143865">
    <property type="entry name" value="CorA soluble domain-like"/>
    <property type="match status" value="1"/>
</dbReference>
<dbReference type="EMBL" id="AFQF01005736">
    <property type="protein sequence ID" value="EGU72681.1"/>
    <property type="molecule type" value="Genomic_DNA"/>
</dbReference>
<protein>
    <submittedName>
        <fullName evidence="2">Uncharacterized protein</fullName>
    </submittedName>
</protein>
<feature type="compositionally biased region" description="Polar residues" evidence="1">
    <location>
        <begin position="23"/>
        <end position="41"/>
    </location>
</feature>
<sequence>WLQWNTALLEIASPKSCNLLFPPSSNSSQQPGASAINATSNDRPKPSIGRAIAAARKTEHAEKVSRAWMMTKKMSQEQASGQGFFNLPNANLSDTSINSEVLLDHRDHQSLGPRRASTAPAQGPVSPFTGPSGNYLQSIPDVSTEGEHEKPTKWDKPAPLLGETGLQVQTGLYGYGASDARSSRPRTRQPFNKSPTTRLGISSGSRDCCDVNHPPSMPGSPAFGTTSHIELSLGDVMILNESEKRFDDFPQRLLREVDSLSDLESDLRDTEQEFCRRVTTEAKQDICSPAPGISEIGDNEVQSRAREPRQYRTRRRCGQWPDLSILEEWSRMEKGNRIEENRVKRITEPQLIDGPLCSGRKGWFQTDEESPYRFTYFNEEFQSTIRSQTISELVQPGGGFRELFIPDPRIRESQRFLCGKRSMSTACNTIDTRPEMITSPSKDPLAYVASRSELTRATASSRKSAGCTTLHASQGPADEFKDRIIRCGERPVWWLDVLCPTEPEMKVISSAFGIHPLTAEDIMLQEVREKVEHFWHYYFVNYRSFGQDHNSENFLRPVDMYVVIFQEGVLSFHFSKAPHPANVRRRIRQLWGYLILSSDWILYAIIDDITDLFQSLLQNIEDEVDEIDDSILKLHTSAGKRLKEDHSKPDDAIITSDPNNDMLRRVGGCRKKVMSLYRLLGNKVSVIKGVGKRCSERWEPAPRSEIGLYLGDIQDHIVTMTTNLGYYEE</sequence>
<gene>
    <name evidence="2" type="ORF">FOXB_16811</name>
</gene>
<feature type="region of interest" description="Disordered" evidence="1">
    <location>
        <begin position="109"/>
        <end position="134"/>
    </location>
</feature>
<dbReference type="Gene3D" id="3.30.460.20">
    <property type="entry name" value="CorA soluble domain-like"/>
    <property type="match status" value="1"/>
</dbReference>
<dbReference type="InterPro" id="IPR044089">
    <property type="entry name" value="Alr1-like"/>
</dbReference>
<dbReference type="InterPro" id="IPR002523">
    <property type="entry name" value="MgTranspt_CorA/ZnTranspt_ZntB"/>
</dbReference>